<protein>
    <submittedName>
        <fullName evidence="2">Uncharacterized protein</fullName>
    </submittedName>
</protein>
<evidence type="ECO:0000313" key="2">
    <source>
        <dbReference type="EMBL" id="MDK9580526.1"/>
    </source>
</evidence>
<dbReference type="Proteomes" id="UP001225134">
    <property type="component" value="Unassembled WGS sequence"/>
</dbReference>
<dbReference type="RefSeq" id="WP_285152841.1">
    <property type="nucleotide sequence ID" value="NZ_JASSPP010000004.1"/>
</dbReference>
<reference evidence="2 3" key="1">
    <citation type="submission" date="2023-06" db="EMBL/GenBank/DDBJ databases">
        <title>Antibody response to the Sneathia vaginalis cytopathogenic toxin A during pregnancy.</title>
        <authorList>
            <person name="Mccoy Z.T."/>
            <person name="Serrano M.G."/>
            <person name="Spaine K."/>
            <person name="Edwards D.J."/>
            <person name="Buck G.A."/>
            <person name="Jefferson K."/>
        </authorList>
    </citation>
    <scope>NUCLEOTIDE SEQUENCE [LARGE SCALE GENOMIC DNA]</scope>
    <source>
        <strain evidence="2 3">CCUG 42621</strain>
    </source>
</reference>
<gene>
    <name evidence="2" type="ORF">QQA45_03220</name>
</gene>
<feature type="transmembrane region" description="Helical" evidence="1">
    <location>
        <begin position="12"/>
        <end position="33"/>
    </location>
</feature>
<comment type="caution">
    <text evidence="2">The sequence shown here is derived from an EMBL/GenBank/DDBJ whole genome shotgun (WGS) entry which is preliminary data.</text>
</comment>
<accession>A0ABT7HLE8</accession>
<evidence type="ECO:0000256" key="1">
    <source>
        <dbReference type="SAM" id="Phobius"/>
    </source>
</evidence>
<dbReference type="EMBL" id="JASSPP010000004">
    <property type="protein sequence ID" value="MDK9580526.1"/>
    <property type="molecule type" value="Genomic_DNA"/>
</dbReference>
<name>A0ABT7HLE8_9FUSO</name>
<organism evidence="2 3">
    <name type="scientific">Sneathia sanguinegens</name>
    <dbReference type="NCBI Taxonomy" id="40543"/>
    <lineage>
        <taxon>Bacteria</taxon>
        <taxon>Fusobacteriati</taxon>
        <taxon>Fusobacteriota</taxon>
        <taxon>Fusobacteriia</taxon>
        <taxon>Fusobacteriales</taxon>
        <taxon>Leptotrichiaceae</taxon>
        <taxon>Sneathia</taxon>
    </lineage>
</organism>
<keyword evidence="1" id="KW-0472">Membrane</keyword>
<keyword evidence="1" id="KW-0812">Transmembrane</keyword>
<keyword evidence="3" id="KW-1185">Reference proteome</keyword>
<evidence type="ECO:0000313" key="3">
    <source>
        <dbReference type="Proteomes" id="UP001225134"/>
    </source>
</evidence>
<keyword evidence="1" id="KW-1133">Transmembrane helix</keyword>
<proteinExistence type="predicted"/>
<sequence length="137" mass="16500">MKIIIFHNKGIILLEYLIVVSLFYIFLGITILFNKQNIKIRNEINKDIASYEINKILDKISDKLIFSNKLKYSKNKIETDEFIITFDKHRASVYSNQNIQADILFNYDEYQIEKKEDRFIFKFKIKDKLIYKVMSLK</sequence>